<protein>
    <submittedName>
        <fullName evidence="1">Uncharacterized protein</fullName>
    </submittedName>
</protein>
<dbReference type="VEuPathDB" id="VectorBase:GAUT045071"/>
<evidence type="ECO:0000313" key="2">
    <source>
        <dbReference type="Proteomes" id="UP000078200"/>
    </source>
</evidence>
<dbReference type="AlphaFoldDB" id="A0A1A9VRB5"/>
<sequence>MESSIMLCEATVSQLEAQQQRLRQNSCSPPNTTATNNSILQQQQHLHMQLSDTTTRSIGSSNSSININNTEMSQINTNMAGNNSSNSISGGVGVLLNAAATGLSYGGSGPSSLVNSPALGRRKRYTSNSSNCSSQFNNNYAGLDVESLEDMLRKRSADFKLSTQHSFTAGSATITAVTLGYCGVAFKRKCNFFQDKLPGS</sequence>
<organism evidence="1 2">
    <name type="scientific">Glossina austeni</name>
    <name type="common">Savannah tsetse fly</name>
    <dbReference type="NCBI Taxonomy" id="7395"/>
    <lineage>
        <taxon>Eukaryota</taxon>
        <taxon>Metazoa</taxon>
        <taxon>Ecdysozoa</taxon>
        <taxon>Arthropoda</taxon>
        <taxon>Hexapoda</taxon>
        <taxon>Insecta</taxon>
        <taxon>Pterygota</taxon>
        <taxon>Neoptera</taxon>
        <taxon>Endopterygota</taxon>
        <taxon>Diptera</taxon>
        <taxon>Brachycera</taxon>
        <taxon>Muscomorpha</taxon>
        <taxon>Hippoboscoidea</taxon>
        <taxon>Glossinidae</taxon>
        <taxon>Glossina</taxon>
    </lineage>
</organism>
<accession>A0A1A9VRB5</accession>
<reference evidence="1" key="1">
    <citation type="submission" date="2020-05" db="UniProtKB">
        <authorList>
            <consortium name="EnsemblMetazoa"/>
        </authorList>
    </citation>
    <scope>IDENTIFICATION</scope>
    <source>
        <strain evidence="1">TTRI</strain>
    </source>
</reference>
<dbReference type="EnsemblMetazoa" id="GAUT045071-RA">
    <property type="protein sequence ID" value="GAUT045071-PA"/>
    <property type="gene ID" value="GAUT045071"/>
</dbReference>
<evidence type="ECO:0000313" key="1">
    <source>
        <dbReference type="EnsemblMetazoa" id="GAUT045071-PA"/>
    </source>
</evidence>
<dbReference type="Proteomes" id="UP000078200">
    <property type="component" value="Unassembled WGS sequence"/>
</dbReference>
<name>A0A1A9VRB5_GLOAU</name>
<proteinExistence type="predicted"/>
<keyword evidence="2" id="KW-1185">Reference proteome</keyword>